<accession>A0A844EJC9</accession>
<sequence>MRKQRRRLAMAFGTIDDAQFQAFAKRVGNKVQAKQIVREVGNGMRKLAVQSTRTVKAATPVDTGTLRRGWTTSGMSFGGSAFSFTLENNVEYAPFVENGHRTRGGGSWVEGRFFLKKTVIQIQGEFPQYWQPIFDKALRGLLD</sequence>
<comment type="caution">
    <text evidence="1">The sequence shown here is derived from an EMBL/GenBank/DDBJ whole genome shotgun (WGS) entry which is preliminary data.</text>
</comment>
<dbReference type="Pfam" id="PF04883">
    <property type="entry name" value="HK97-gp10_like"/>
    <property type="match status" value="1"/>
</dbReference>
<name>A0A844EJC9_9LACO</name>
<dbReference type="InterPro" id="IPR010064">
    <property type="entry name" value="HK97-gp10_tail"/>
</dbReference>
<protein>
    <submittedName>
        <fullName evidence="1">HK97 gp10 family phage protein</fullName>
    </submittedName>
</protein>
<evidence type="ECO:0000313" key="1">
    <source>
        <dbReference type="EMBL" id="MSE19740.1"/>
    </source>
</evidence>
<evidence type="ECO:0000313" key="2">
    <source>
        <dbReference type="Proteomes" id="UP000491237"/>
    </source>
</evidence>
<gene>
    <name evidence="1" type="ORF">GKC44_00375</name>
</gene>
<dbReference type="EMBL" id="WKKY01000002">
    <property type="protein sequence ID" value="MSE19740.1"/>
    <property type="molecule type" value="Genomic_DNA"/>
</dbReference>
<reference evidence="1 2" key="1">
    <citation type="submission" date="2019-11" db="EMBL/GenBank/DDBJ databases">
        <title>Draft Genome Sequence of Plant Growth-Promoting Rhizosphere-Associated Bacteria.</title>
        <authorList>
            <person name="Vasilyev I.Y."/>
            <person name="Radchenko V."/>
            <person name="Ilnitskaya E.V."/>
        </authorList>
    </citation>
    <scope>NUCLEOTIDE SEQUENCE [LARGE SCALE GENOMIC DNA]</scope>
    <source>
        <strain evidence="1 2">VRA_07sq_f</strain>
    </source>
</reference>
<proteinExistence type="predicted"/>
<dbReference type="AlphaFoldDB" id="A0A844EJC9"/>
<organism evidence="1 2">
    <name type="scientific">Lentilactobacillus parabuchneri</name>
    <dbReference type="NCBI Taxonomy" id="152331"/>
    <lineage>
        <taxon>Bacteria</taxon>
        <taxon>Bacillati</taxon>
        <taxon>Bacillota</taxon>
        <taxon>Bacilli</taxon>
        <taxon>Lactobacillales</taxon>
        <taxon>Lactobacillaceae</taxon>
        <taxon>Lentilactobacillus</taxon>
    </lineage>
</organism>
<dbReference type="Proteomes" id="UP000491237">
    <property type="component" value="Unassembled WGS sequence"/>
</dbReference>